<dbReference type="CDD" id="cd00118">
    <property type="entry name" value="LysM"/>
    <property type="match status" value="1"/>
</dbReference>
<feature type="compositionally biased region" description="Low complexity" evidence="2">
    <location>
        <begin position="123"/>
        <end position="135"/>
    </location>
</feature>
<evidence type="ECO:0000256" key="3">
    <source>
        <dbReference type="SAM" id="SignalP"/>
    </source>
</evidence>
<dbReference type="PROSITE" id="PS51782">
    <property type="entry name" value="LYSM"/>
    <property type="match status" value="1"/>
</dbReference>
<dbReference type="PANTHER" id="PTHR21666:SF263">
    <property type="entry name" value="MUREIN HYDROLASE ACTIVATOR NLPD"/>
    <property type="match status" value="1"/>
</dbReference>
<dbReference type="InterPro" id="IPR018392">
    <property type="entry name" value="LysM"/>
</dbReference>
<dbReference type="InterPro" id="IPR011055">
    <property type="entry name" value="Dup_hybrid_motif"/>
</dbReference>
<feature type="chain" id="PRO_5046675310" evidence="3">
    <location>
        <begin position="29"/>
        <end position="318"/>
    </location>
</feature>
<dbReference type="Pfam" id="PF01551">
    <property type="entry name" value="Peptidase_M23"/>
    <property type="match status" value="1"/>
</dbReference>
<comment type="caution">
    <text evidence="5">The sequence shown here is derived from an EMBL/GenBank/DDBJ whole genome shotgun (WGS) entry which is preliminary data.</text>
</comment>
<keyword evidence="3" id="KW-0732">Signal</keyword>
<reference evidence="6" key="1">
    <citation type="journal article" date="2019" name="Int. J. Syst. Evol. Microbiol.">
        <title>The Global Catalogue of Microorganisms (GCM) 10K type strain sequencing project: providing services to taxonomists for standard genome sequencing and annotation.</title>
        <authorList>
            <consortium name="The Broad Institute Genomics Platform"/>
            <consortium name="The Broad Institute Genome Sequencing Center for Infectious Disease"/>
            <person name="Wu L."/>
            <person name="Ma J."/>
        </authorList>
    </citation>
    <scope>NUCLEOTIDE SEQUENCE [LARGE SCALE GENOMIC DNA]</scope>
    <source>
        <strain evidence="6">KACC 12508</strain>
    </source>
</reference>
<dbReference type="InterPro" id="IPR016047">
    <property type="entry name" value="M23ase_b-sheet_dom"/>
</dbReference>
<feature type="region of interest" description="Disordered" evidence="2">
    <location>
        <begin position="98"/>
        <end position="186"/>
    </location>
</feature>
<dbReference type="Gene3D" id="3.10.350.10">
    <property type="entry name" value="LysM domain"/>
    <property type="match status" value="1"/>
</dbReference>
<evidence type="ECO:0000313" key="5">
    <source>
        <dbReference type="EMBL" id="MFC7287012.1"/>
    </source>
</evidence>
<dbReference type="InterPro" id="IPR050570">
    <property type="entry name" value="Cell_wall_metabolism_enzyme"/>
</dbReference>
<dbReference type="Proteomes" id="UP001596542">
    <property type="component" value="Unassembled WGS sequence"/>
</dbReference>
<dbReference type="RefSeq" id="WP_382270157.1">
    <property type="nucleotide sequence ID" value="NZ_JBHTBU010000001.1"/>
</dbReference>
<evidence type="ECO:0000259" key="4">
    <source>
        <dbReference type="PROSITE" id="PS51782"/>
    </source>
</evidence>
<organism evidence="5 6">
    <name type="scientific">Herminiimonas glaciei</name>
    <dbReference type="NCBI Taxonomy" id="523788"/>
    <lineage>
        <taxon>Bacteria</taxon>
        <taxon>Pseudomonadati</taxon>
        <taxon>Pseudomonadota</taxon>
        <taxon>Betaproteobacteria</taxon>
        <taxon>Burkholderiales</taxon>
        <taxon>Oxalobacteraceae</taxon>
        <taxon>Herminiimonas</taxon>
    </lineage>
</organism>
<comment type="similarity">
    <text evidence="1">Belongs to the E.coli NlpD/Haemophilus LppB family.</text>
</comment>
<dbReference type="SUPFAM" id="SSF51261">
    <property type="entry name" value="Duplicated hybrid motif"/>
    <property type="match status" value="1"/>
</dbReference>
<dbReference type="SUPFAM" id="SSF54106">
    <property type="entry name" value="LysM domain"/>
    <property type="match status" value="1"/>
</dbReference>
<proteinExistence type="inferred from homology"/>
<dbReference type="CDD" id="cd12797">
    <property type="entry name" value="M23_peptidase"/>
    <property type="match status" value="1"/>
</dbReference>
<dbReference type="SMART" id="SM00257">
    <property type="entry name" value="LysM"/>
    <property type="match status" value="1"/>
</dbReference>
<accession>A0ABW2I7R8</accession>
<dbReference type="InterPro" id="IPR036779">
    <property type="entry name" value="LysM_dom_sf"/>
</dbReference>
<dbReference type="PANTHER" id="PTHR21666">
    <property type="entry name" value="PEPTIDASE-RELATED"/>
    <property type="match status" value="1"/>
</dbReference>
<sequence length="318" mass="32906">MRINTTRQIFLISLVGLLSACSSTQNSAPVSERRISGTTPPKAAVEDRTTYTVKKGDTLYRIALDFGQSYSEIVAWNNLANPNDIKVGQVLRVAPPDSPVARSGGAQTGAIASSSVVESRPLGAPASTTASAGATNKTSPRGEKRPYSDATLAEMQKPESAPAAAPAASSTASTATTAAKPATPADTAAPVALATDDDSVSWIWPADGKVVGTFDDGRKGLDIAGKSGQAVLAAGAGKVMYAGSGIRGYGNLVIVKHTSNLLSAYAHNKAILVKEGQNVNKGQKIAEMGDSDSDSVKLHFEIRQQGKPVDPSKFLPSR</sequence>
<gene>
    <name evidence="5" type="ORF">ACFQPC_03085</name>
</gene>
<dbReference type="PROSITE" id="PS51257">
    <property type="entry name" value="PROKAR_LIPOPROTEIN"/>
    <property type="match status" value="1"/>
</dbReference>
<evidence type="ECO:0000313" key="6">
    <source>
        <dbReference type="Proteomes" id="UP001596542"/>
    </source>
</evidence>
<evidence type="ECO:0000256" key="1">
    <source>
        <dbReference type="ARBA" id="ARBA00038420"/>
    </source>
</evidence>
<feature type="signal peptide" evidence="3">
    <location>
        <begin position="1"/>
        <end position="28"/>
    </location>
</feature>
<feature type="compositionally biased region" description="Low complexity" evidence="2">
    <location>
        <begin position="160"/>
        <end position="186"/>
    </location>
</feature>
<dbReference type="Pfam" id="PF01476">
    <property type="entry name" value="LysM"/>
    <property type="match status" value="1"/>
</dbReference>
<name>A0ABW2I7R8_9BURK</name>
<keyword evidence="6" id="KW-1185">Reference proteome</keyword>
<dbReference type="Gene3D" id="2.70.70.10">
    <property type="entry name" value="Glucose Permease (Domain IIA)"/>
    <property type="match status" value="1"/>
</dbReference>
<feature type="domain" description="LysM" evidence="4">
    <location>
        <begin position="49"/>
        <end position="93"/>
    </location>
</feature>
<dbReference type="EMBL" id="JBHTBU010000001">
    <property type="protein sequence ID" value="MFC7287012.1"/>
    <property type="molecule type" value="Genomic_DNA"/>
</dbReference>
<evidence type="ECO:0000256" key="2">
    <source>
        <dbReference type="SAM" id="MobiDB-lite"/>
    </source>
</evidence>
<protein>
    <submittedName>
        <fullName evidence="5">Peptidoglycan DD-metalloendopeptidase family protein</fullName>
    </submittedName>
</protein>